<dbReference type="KEGG" id="abri:DFR85_04860"/>
<dbReference type="Proteomes" id="UP000248044">
    <property type="component" value="Chromosome"/>
</dbReference>
<dbReference type="AlphaFoldDB" id="A0A2U9IDD6"/>
<name>A0A2U9IDD6_9CREN</name>
<accession>A0A2U9IDD6</accession>
<dbReference type="PANTHER" id="PTHR37169">
    <property type="entry name" value="CRISPR SYSTEM ENDORIBONUCLEASE CSX1-RELATED"/>
    <property type="match status" value="1"/>
</dbReference>
<dbReference type="InterPro" id="IPR052875">
    <property type="entry name" value="CRISPR_assoc_ribonuclease"/>
</dbReference>
<keyword evidence="2" id="KW-1185">Reference proteome</keyword>
<sequence length="307" mass="35256">MNYKLILKPLEEYRIGLRQSSGIVIENVDVVSAFPSPTTILGIIGKLGNSKPSDKHEIQDLKEAYKSLTSNELDKNKYNAEDPLIWGPIIKKDDTTNLSVYYPLLFNKVILNVEKYLNLALNPSDINYMEIVKDLHIQRRRMNQINRDSKDTIHLFYQKFFSNEYILEYCVNVNVNDDKVVKLGGENRYSKIDIISSKYNYSEGNYAVLLQPLLFEAGDDYFVKFDKVKGFKCIDEIYGILVEKGNRVDFKVKTTYYALGYGNERRPMLQALPPGTLIKVKEECKEAKALGILSQLGFGAIYRIKNT</sequence>
<dbReference type="NCBIfam" id="TIGR01888">
    <property type="entry name" value="cas_cmr3"/>
    <property type="match status" value="1"/>
</dbReference>
<evidence type="ECO:0000313" key="2">
    <source>
        <dbReference type="Proteomes" id="UP000248044"/>
    </source>
</evidence>
<organism evidence="1 2">
    <name type="scientific">Acidianus brierleyi</name>
    <dbReference type="NCBI Taxonomy" id="41673"/>
    <lineage>
        <taxon>Archaea</taxon>
        <taxon>Thermoproteota</taxon>
        <taxon>Thermoprotei</taxon>
        <taxon>Sulfolobales</taxon>
        <taxon>Sulfolobaceae</taxon>
        <taxon>Acidianus</taxon>
    </lineage>
</organism>
<dbReference type="RefSeq" id="WP_110269916.1">
    <property type="nucleotide sequence ID" value="NZ_CP029289.2"/>
</dbReference>
<evidence type="ECO:0000313" key="1">
    <source>
        <dbReference type="EMBL" id="AWR94035.1"/>
    </source>
</evidence>
<dbReference type="GeneID" id="36831462"/>
<dbReference type="OrthoDB" id="29246at2157"/>
<dbReference type="InterPro" id="IPR010165">
    <property type="entry name" value="CRISPR-Cmr3_IIIB"/>
</dbReference>
<protein>
    <submittedName>
        <fullName evidence="1">Type III-B CRISPR module-associated protein Cmr3</fullName>
    </submittedName>
</protein>
<dbReference type="EMBL" id="CP029289">
    <property type="protein sequence ID" value="AWR94035.1"/>
    <property type="molecule type" value="Genomic_DNA"/>
</dbReference>
<proteinExistence type="predicted"/>
<dbReference type="PANTHER" id="PTHR37169:SF2">
    <property type="entry name" value="CRISPR SYSTEM CMR SUBUNIT CMR3"/>
    <property type="match status" value="1"/>
</dbReference>
<reference evidence="1 2" key="1">
    <citation type="submission" date="2018-05" db="EMBL/GenBank/DDBJ databases">
        <title>Complete Genome Sequences of Extremely Thermoacidophilic, Metal-Mobilizing Type-Strain Members of the Archaeal Family Sulfolobaceae: Acidianus brierleyi DSM-1651T, Acidianus sulfidivorans DSM-18786T, Metallosphaera hakonensis DSM-7519T, and Metallosphaera prunae DSM-10039T.</title>
        <authorList>
            <person name="Counts J.A."/>
            <person name="Kelly R.M."/>
        </authorList>
    </citation>
    <scope>NUCLEOTIDE SEQUENCE [LARGE SCALE GENOMIC DNA]</scope>
    <source>
        <strain evidence="1 2">DSM 1651</strain>
    </source>
</reference>
<gene>
    <name evidence="1" type="primary">cmr3</name>
    <name evidence="1" type="ORF">DFR85_04860</name>
</gene>